<evidence type="ECO:0000256" key="1">
    <source>
        <dbReference type="SAM" id="Phobius"/>
    </source>
</evidence>
<reference evidence="2 3" key="1">
    <citation type="submission" date="2021-06" db="EMBL/GenBank/DDBJ databases">
        <authorList>
            <person name="Kallberg Y."/>
            <person name="Tangrot J."/>
            <person name="Rosling A."/>
        </authorList>
    </citation>
    <scope>NUCLEOTIDE SEQUENCE [LARGE SCALE GENOMIC DNA]</scope>
    <source>
        <strain evidence="2 3">120-4 pot B 10/14</strain>
    </source>
</reference>
<evidence type="ECO:0000313" key="2">
    <source>
        <dbReference type="EMBL" id="CAG8752842.1"/>
    </source>
</evidence>
<feature type="non-terminal residue" evidence="2">
    <location>
        <position position="135"/>
    </location>
</feature>
<protein>
    <submittedName>
        <fullName evidence="2">31163_t:CDS:1</fullName>
    </submittedName>
</protein>
<dbReference type="EMBL" id="CAJVQB010012107">
    <property type="protein sequence ID" value="CAG8752842.1"/>
    <property type="molecule type" value="Genomic_DNA"/>
</dbReference>
<gene>
    <name evidence="2" type="ORF">GMARGA_LOCUS16586</name>
</gene>
<name>A0ABN7VBC2_GIGMA</name>
<proteinExistence type="predicted"/>
<sequence>MTTQIIQQLKHGALYNYLEEGRAEWSVSSMKSSTVVVNMFLQKINQKSSTKLSGPCLFGFDLELLYHAHLQIGSQPVTTIKNNKYKEIDDQFSIDSSEYTSDILVDNSEIGNGAFYFLLAILKVLIPVWKMGKNP</sequence>
<evidence type="ECO:0000313" key="3">
    <source>
        <dbReference type="Proteomes" id="UP000789901"/>
    </source>
</evidence>
<keyword evidence="1" id="KW-1133">Transmembrane helix</keyword>
<comment type="caution">
    <text evidence="2">The sequence shown here is derived from an EMBL/GenBank/DDBJ whole genome shotgun (WGS) entry which is preliminary data.</text>
</comment>
<feature type="transmembrane region" description="Helical" evidence="1">
    <location>
        <begin position="110"/>
        <end position="129"/>
    </location>
</feature>
<dbReference type="Proteomes" id="UP000789901">
    <property type="component" value="Unassembled WGS sequence"/>
</dbReference>
<keyword evidence="1" id="KW-0472">Membrane</keyword>
<keyword evidence="3" id="KW-1185">Reference proteome</keyword>
<organism evidence="2 3">
    <name type="scientific">Gigaspora margarita</name>
    <dbReference type="NCBI Taxonomy" id="4874"/>
    <lineage>
        <taxon>Eukaryota</taxon>
        <taxon>Fungi</taxon>
        <taxon>Fungi incertae sedis</taxon>
        <taxon>Mucoromycota</taxon>
        <taxon>Glomeromycotina</taxon>
        <taxon>Glomeromycetes</taxon>
        <taxon>Diversisporales</taxon>
        <taxon>Gigasporaceae</taxon>
        <taxon>Gigaspora</taxon>
    </lineage>
</organism>
<keyword evidence="1" id="KW-0812">Transmembrane</keyword>
<accession>A0ABN7VBC2</accession>